<feature type="domain" description="NAD-dependent epimerase/dehydratase" evidence="11">
    <location>
        <begin position="3"/>
        <end position="252"/>
    </location>
</feature>
<sequence length="329" mass="35635">MTILVTGGAGYVGSHVVLELARRGERIVVLDDLSTGFDWAVLPSAELVVGDIGDRVLVDRILTTRDVQTILHFAGSVVVPNSVADPLGYYLNNTVKSRELVAAAVSCRVPEFVFSSTAAVYGIPASLPVDEEAPLSPLSPYGASKQMTERMLADAATAYDFRYVALRYFNVAGADPLGRTGQSTRGATHLMKVAIEAATGQRDHVAVFGTDYPTPDGTGIRDFIHVSDLARAHGAAVDHLRGGGTSRTLNCGYGHGYSVLDVLDAVQRVSGRTIDIRARARRTGDIPVMIARAERIRRELGWQPRFDDLDLMVEHALDWEEILLRQHAA</sequence>
<dbReference type="InterPro" id="IPR005886">
    <property type="entry name" value="UDP_G4E"/>
</dbReference>
<dbReference type="AlphaFoldDB" id="A0A1H9P3M7"/>
<evidence type="ECO:0000256" key="3">
    <source>
        <dbReference type="ARBA" id="ARBA00004947"/>
    </source>
</evidence>
<dbReference type="EC" id="5.1.3.2" evidence="5 10"/>
<dbReference type="RefSeq" id="WP_092499296.1">
    <property type="nucleotide sequence ID" value="NZ_FOFG01000018.1"/>
</dbReference>
<keyword evidence="7 10" id="KW-0520">NAD</keyword>
<dbReference type="UniPathway" id="UPA00214"/>
<name>A0A1H9P3M7_9HYPH</name>
<dbReference type="STRING" id="1855383.SAMN05216548_11847"/>
<dbReference type="PANTHER" id="PTHR43725">
    <property type="entry name" value="UDP-GLUCOSE 4-EPIMERASE"/>
    <property type="match status" value="1"/>
</dbReference>
<evidence type="ECO:0000313" key="13">
    <source>
        <dbReference type="Proteomes" id="UP000199647"/>
    </source>
</evidence>
<evidence type="ECO:0000256" key="6">
    <source>
        <dbReference type="ARBA" id="ARBA00018569"/>
    </source>
</evidence>
<dbReference type="PANTHER" id="PTHR43725:SF53">
    <property type="entry name" value="UDP-ARABINOSE 4-EPIMERASE 1"/>
    <property type="match status" value="1"/>
</dbReference>
<evidence type="ECO:0000256" key="1">
    <source>
        <dbReference type="ARBA" id="ARBA00000083"/>
    </source>
</evidence>
<dbReference type="EMBL" id="FOFG01000018">
    <property type="protein sequence ID" value="SER42800.1"/>
    <property type="molecule type" value="Genomic_DNA"/>
</dbReference>
<dbReference type="InterPro" id="IPR036291">
    <property type="entry name" value="NAD(P)-bd_dom_sf"/>
</dbReference>
<protein>
    <recommendedName>
        <fullName evidence="6 10">UDP-glucose 4-epimerase</fullName>
        <ecNumber evidence="5 10">5.1.3.2</ecNumber>
    </recommendedName>
</protein>
<proteinExistence type="inferred from homology"/>
<dbReference type="OrthoDB" id="9801785at2"/>
<comment type="similarity">
    <text evidence="4 10">Belongs to the NAD(P)-dependent epimerase/dehydratase family.</text>
</comment>
<evidence type="ECO:0000313" key="12">
    <source>
        <dbReference type="EMBL" id="SER42800.1"/>
    </source>
</evidence>
<evidence type="ECO:0000256" key="9">
    <source>
        <dbReference type="ARBA" id="ARBA00023277"/>
    </source>
</evidence>
<dbReference type="NCBIfam" id="TIGR01179">
    <property type="entry name" value="galE"/>
    <property type="match status" value="1"/>
</dbReference>
<dbReference type="InterPro" id="IPR001509">
    <property type="entry name" value="Epimerase_deHydtase"/>
</dbReference>
<comment type="pathway">
    <text evidence="3 10">Carbohydrate metabolism; galactose metabolism.</text>
</comment>
<evidence type="ECO:0000256" key="7">
    <source>
        <dbReference type="ARBA" id="ARBA00023027"/>
    </source>
</evidence>
<evidence type="ECO:0000259" key="11">
    <source>
        <dbReference type="Pfam" id="PF01370"/>
    </source>
</evidence>
<comment type="cofactor">
    <cofactor evidence="2 10">
        <name>NAD(+)</name>
        <dbReference type="ChEBI" id="CHEBI:57540"/>
    </cofactor>
</comment>
<evidence type="ECO:0000256" key="4">
    <source>
        <dbReference type="ARBA" id="ARBA00007637"/>
    </source>
</evidence>
<dbReference type="Gene3D" id="3.40.50.720">
    <property type="entry name" value="NAD(P)-binding Rossmann-like Domain"/>
    <property type="match status" value="1"/>
</dbReference>
<evidence type="ECO:0000256" key="5">
    <source>
        <dbReference type="ARBA" id="ARBA00013189"/>
    </source>
</evidence>
<comment type="catalytic activity">
    <reaction evidence="1 10">
        <text>UDP-alpha-D-glucose = UDP-alpha-D-galactose</text>
        <dbReference type="Rhea" id="RHEA:22168"/>
        <dbReference type="ChEBI" id="CHEBI:58885"/>
        <dbReference type="ChEBI" id="CHEBI:66914"/>
        <dbReference type="EC" id="5.1.3.2"/>
    </reaction>
</comment>
<dbReference type="Proteomes" id="UP000199647">
    <property type="component" value="Unassembled WGS sequence"/>
</dbReference>
<evidence type="ECO:0000256" key="10">
    <source>
        <dbReference type="RuleBase" id="RU366046"/>
    </source>
</evidence>
<dbReference type="Gene3D" id="3.90.25.10">
    <property type="entry name" value="UDP-galactose 4-epimerase, domain 1"/>
    <property type="match status" value="1"/>
</dbReference>
<dbReference type="GO" id="GO:0003978">
    <property type="term" value="F:UDP-glucose 4-epimerase activity"/>
    <property type="evidence" value="ECO:0007669"/>
    <property type="project" value="UniProtKB-UniRule"/>
</dbReference>
<dbReference type="SUPFAM" id="SSF51735">
    <property type="entry name" value="NAD(P)-binding Rossmann-fold domains"/>
    <property type="match status" value="1"/>
</dbReference>
<evidence type="ECO:0000256" key="8">
    <source>
        <dbReference type="ARBA" id="ARBA00023235"/>
    </source>
</evidence>
<gene>
    <name evidence="12" type="ORF">SAMN05216548_11847</name>
</gene>
<reference evidence="12 13" key="1">
    <citation type="submission" date="2016-10" db="EMBL/GenBank/DDBJ databases">
        <authorList>
            <person name="de Groot N.N."/>
        </authorList>
    </citation>
    <scope>NUCLEOTIDE SEQUENCE [LARGE SCALE GENOMIC DNA]</scope>
    <source>
        <strain evidence="12 13">A52C2</strain>
    </source>
</reference>
<dbReference type="CDD" id="cd05247">
    <property type="entry name" value="UDP_G4E_1_SDR_e"/>
    <property type="match status" value="1"/>
</dbReference>
<evidence type="ECO:0000256" key="2">
    <source>
        <dbReference type="ARBA" id="ARBA00001911"/>
    </source>
</evidence>
<keyword evidence="8 10" id="KW-0413">Isomerase</keyword>
<keyword evidence="9 10" id="KW-0119">Carbohydrate metabolism</keyword>
<comment type="subunit">
    <text evidence="10">Homodimer.</text>
</comment>
<accession>A0A1H9P3M7</accession>
<keyword evidence="13" id="KW-1185">Reference proteome</keyword>
<organism evidence="12 13">
    <name type="scientific">Faunimonas pinastri</name>
    <dbReference type="NCBI Taxonomy" id="1855383"/>
    <lineage>
        <taxon>Bacteria</taxon>
        <taxon>Pseudomonadati</taxon>
        <taxon>Pseudomonadota</taxon>
        <taxon>Alphaproteobacteria</taxon>
        <taxon>Hyphomicrobiales</taxon>
        <taxon>Afifellaceae</taxon>
        <taxon>Faunimonas</taxon>
    </lineage>
</organism>
<dbReference type="Pfam" id="PF01370">
    <property type="entry name" value="Epimerase"/>
    <property type="match status" value="1"/>
</dbReference>
<dbReference type="GO" id="GO:0033499">
    <property type="term" value="P:galactose catabolic process via UDP-galactose, Leloir pathway"/>
    <property type="evidence" value="ECO:0007669"/>
    <property type="project" value="TreeGrafter"/>
</dbReference>